<sequence>MSPQEPAAAGLQVLHRNLHMITDTEASYLKLESYLFPGLIILDAEYSAGSPSLSIVP</sequence>
<dbReference type="HOGENOM" id="CLU_2996375_0_0_1"/>
<dbReference type="Proteomes" id="UP000016936">
    <property type="component" value="Unassembled WGS sequence"/>
</dbReference>
<dbReference type="AlphaFoldDB" id="M2TQJ4"/>
<accession>M2TQJ4</accession>
<evidence type="ECO:0000313" key="1">
    <source>
        <dbReference type="EMBL" id="EMD88799.1"/>
    </source>
</evidence>
<evidence type="ECO:0000313" key="2">
    <source>
        <dbReference type="Proteomes" id="UP000016936"/>
    </source>
</evidence>
<keyword evidence="2" id="KW-1185">Reference proteome</keyword>
<proteinExistence type="predicted"/>
<organism evidence="1 2">
    <name type="scientific">Cochliobolus heterostrophus (strain C5 / ATCC 48332 / race O)</name>
    <name type="common">Southern corn leaf blight fungus</name>
    <name type="synonym">Bipolaris maydis</name>
    <dbReference type="NCBI Taxonomy" id="701091"/>
    <lineage>
        <taxon>Eukaryota</taxon>
        <taxon>Fungi</taxon>
        <taxon>Dikarya</taxon>
        <taxon>Ascomycota</taxon>
        <taxon>Pezizomycotina</taxon>
        <taxon>Dothideomycetes</taxon>
        <taxon>Pleosporomycetidae</taxon>
        <taxon>Pleosporales</taxon>
        <taxon>Pleosporineae</taxon>
        <taxon>Pleosporaceae</taxon>
        <taxon>Bipolaris</taxon>
    </lineage>
</organism>
<protein>
    <submittedName>
        <fullName evidence="1">Uncharacterized protein</fullName>
    </submittedName>
</protein>
<gene>
    <name evidence="1" type="ORF">COCHEDRAFT_1023028</name>
</gene>
<dbReference type="EMBL" id="KB445580">
    <property type="protein sequence ID" value="EMD88799.1"/>
    <property type="molecule type" value="Genomic_DNA"/>
</dbReference>
<reference evidence="1 2" key="1">
    <citation type="journal article" date="2012" name="PLoS Pathog.">
        <title>Diverse lifestyles and strategies of plant pathogenesis encoded in the genomes of eighteen Dothideomycetes fungi.</title>
        <authorList>
            <person name="Ohm R.A."/>
            <person name="Feau N."/>
            <person name="Henrissat B."/>
            <person name="Schoch C.L."/>
            <person name="Horwitz B.A."/>
            <person name="Barry K.W."/>
            <person name="Condon B.J."/>
            <person name="Copeland A.C."/>
            <person name="Dhillon B."/>
            <person name="Glaser F."/>
            <person name="Hesse C.N."/>
            <person name="Kosti I."/>
            <person name="LaButti K."/>
            <person name="Lindquist E.A."/>
            <person name="Lucas S."/>
            <person name="Salamov A.A."/>
            <person name="Bradshaw R.E."/>
            <person name="Ciuffetti L."/>
            <person name="Hamelin R.C."/>
            <person name="Kema G.H.J."/>
            <person name="Lawrence C."/>
            <person name="Scott J.A."/>
            <person name="Spatafora J.W."/>
            <person name="Turgeon B.G."/>
            <person name="de Wit P.J.G.M."/>
            <person name="Zhong S."/>
            <person name="Goodwin S.B."/>
            <person name="Grigoriev I.V."/>
        </authorList>
    </citation>
    <scope>NUCLEOTIDE SEQUENCE [LARGE SCALE GENOMIC DNA]</scope>
    <source>
        <strain evidence="2">C5 / ATCC 48332 / race O</strain>
    </source>
</reference>
<reference evidence="2" key="2">
    <citation type="journal article" date="2013" name="PLoS Genet.">
        <title>Comparative genome structure, secondary metabolite, and effector coding capacity across Cochliobolus pathogens.</title>
        <authorList>
            <person name="Condon B.J."/>
            <person name="Leng Y."/>
            <person name="Wu D."/>
            <person name="Bushley K.E."/>
            <person name="Ohm R.A."/>
            <person name="Otillar R."/>
            <person name="Martin J."/>
            <person name="Schackwitz W."/>
            <person name="Grimwood J."/>
            <person name="MohdZainudin N."/>
            <person name="Xue C."/>
            <person name="Wang R."/>
            <person name="Manning V.A."/>
            <person name="Dhillon B."/>
            <person name="Tu Z.J."/>
            <person name="Steffenson B.J."/>
            <person name="Salamov A."/>
            <person name="Sun H."/>
            <person name="Lowry S."/>
            <person name="LaButti K."/>
            <person name="Han J."/>
            <person name="Copeland A."/>
            <person name="Lindquist E."/>
            <person name="Barry K."/>
            <person name="Schmutz J."/>
            <person name="Baker S.E."/>
            <person name="Ciuffetti L.M."/>
            <person name="Grigoriev I.V."/>
            <person name="Zhong S."/>
            <person name="Turgeon B.G."/>
        </authorList>
    </citation>
    <scope>NUCLEOTIDE SEQUENCE [LARGE SCALE GENOMIC DNA]</scope>
    <source>
        <strain evidence="2">C5 / ATCC 48332 / race O</strain>
    </source>
</reference>
<name>M2TQJ4_COCH5</name>